<dbReference type="Proteomes" id="UP001234178">
    <property type="component" value="Unassembled WGS sequence"/>
</dbReference>
<organism evidence="2 3">
    <name type="scientific">Daphnia magna</name>
    <dbReference type="NCBI Taxonomy" id="35525"/>
    <lineage>
        <taxon>Eukaryota</taxon>
        <taxon>Metazoa</taxon>
        <taxon>Ecdysozoa</taxon>
        <taxon>Arthropoda</taxon>
        <taxon>Crustacea</taxon>
        <taxon>Branchiopoda</taxon>
        <taxon>Diplostraca</taxon>
        <taxon>Cladocera</taxon>
        <taxon>Anomopoda</taxon>
        <taxon>Daphniidae</taxon>
        <taxon>Daphnia</taxon>
    </lineage>
</organism>
<evidence type="ECO:0000256" key="1">
    <source>
        <dbReference type="SAM" id="SignalP"/>
    </source>
</evidence>
<keyword evidence="3" id="KW-1185">Reference proteome</keyword>
<name>A0ABQ9Z2K4_9CRUS</name>
<proteinExistence type="predicted"/>
<sequence length="78" mass="8468">MKFSLILLSRPPLSRAGILTWSNVVVDPESVIGSRSESHIGPGSPMFYEKSNFNVGTADMTRADVRFGFVANNGATQH</sequence>
<comment type="caution">
    <text evidence="2">The sequence shown here is derived from an EMBL/GenBank/DDBJ whole genome shotgun (WGS) entry which is preliminary data.</text>
</comment>
<dbReference type="EMBL" id="JAOYFB010000002">
    <property type="protein sequence ID" value="KAK4007127.1"/>
    <property type="molecule type" value="Genomic_DNA"/>
</dbReference>
<keyword evidence="1" id="KW-0732">Signal</keyword>
<evidence type="ECO:0000313" key="2">
    <source>
        <dbReference type="EMBL" id="KAK4007127.1"/>
    </source>
</evidence>
<protein>
    <submittedName>
        <fullName evidence="2">Uncharacterized protein</fullName>
    </submittedName>
</protein>
<evidence type="ECO:0000313" key="3">
    <source>
        <dbReference type="Proteomes" id="UP001234178"/>
    </source>
</evidence>
<gene>
    <name evidence="2" type="ORF">OUZ56_012288</name>
</gene>
<feature type="chain" id="PRO_5046931330" evidence="1">
    <location>
        <begin position="17"/>
        <end position="78"/>
    </location>
</feature>
<feature type="signal peptide" evidence="1">
    <location>
        <begin position="1"/>
        <end position="16"/>
    </location>
</feature>
<accession>A0ABQ9Z2K4</accession>
<reference evidence="2 3" key="1">
    <citation type="journal article" date="2023" name="Nucleic Acids Res.">
        <title>The hologenome of Daphnia magna reveals possible DNA methylation and microbiome-mediated evolution of the host genome.</title>
        <authorList>
            <person name="Chaturvedi A."/>
            <person name="Li X."/>
            <person name="Dhandapani V."/>
            <person name="Marshall H."/>
            <person name="Kissane S."/>
            <person name="Cuenca-Cambronero M."/>
            <person name="Asole G."/>
            <person name="Calvet F."/>
            <person name="Ruiz-Romero M."/>
            <person name="Marangio P."/>
            <person name="Guigo R."/>
            <person name="Rago D."/>
            <person name="Mirbahai L."/>
            <person name="Eastwood N."/>
            <person name="Colbourne J.K."/>
            <person name="Zhou J."/>
            <person name="Mallon E."/>
            <person name="Orsini L."/>
        </authorList>
    </citation>
    <scope>NUCLEOTIDE SEQUENCE [LARGE SCALE GENOMIC DNA]</scope>
    <source>
        <strain evidence="2">LRV0_1</strain>
    </source>
</reference>